<keyword evidence="1" id="KW-0732">Signal</keyword>
<comment type="caution">
    <text evidence="3">The sequence shown here is derived from an EMBL/GenBank/DDBJ whole genome shotgun (WGS) entry which is preliminary data.</text>
</comment>
<organism evidence="3 5">
    <name type="scientific">Bacteroides uniformis</name>
    <dbReference type="NCBI Taxonomy" id="820"/>
    <lineage>
        <taxon>Bacteria</taxon>
        <taxon>Pseudomonadati</taxon>
        <taxon>Bacteroidota</taxon>
        <taxon>Bacteroidia</taxon>
        <taxon>Bacteroidales</taxon>
        <taxon>Bacteroidaceae</taxon>
        <taxon>Bacteroides</taxon>
    </lineage>
</organism>
<dbReference type="Proteomes" id="UP000462376">
    <property type="component" value="Unassembled WGS sequence"/>
</dbReference>
<dbReference type="RefSeq" id="WP_061411368.1">
    <property type="nucleotide sequence ID" value="NZ_CACRTC010000029.1"/>
</dbReference>
<evidence type="ECO:0000259" key="2">
    <source>
        <dbReference type="Pfam" id="PF13648"/>
    </source>
</evidence>
<feature type="domain" description="Lipocalin-like" evidence="2">
    <location>
        <begin position="39"/>
        <end position="119"/>
    </location>
</feature>
<evidence type="ECO:0000256" key="1">
    <source>
        <dbReference type="SAM" id="SignalP"/>
    </source>
</evidence>
<evidence type="ECO:0000313" key="4">
    <source>
        <dbReference type="EMBL" id="MDC1903606.1"/>
    </source>
</evidence>
<protein>
    <submittedName>
        <fullName evidence="4">Lipocalin family protein</fullName>
    </submittedName>
</protein>
<dbReference type="EMBL" id="WCTL01000011">
    <property type="protein sequence ID" value="KAB4235156.1"/>
    <property type="molecule type" value="Genomic_DNA"/>
</dbReference>
<feature type="signal peptide" evidence="1">
    <location>
        <begin position="1"/>
        <end position="21"/>
    </location>
</feature>
<reference evidence="4" key="2">
    <citation type="submission" date="2022-10" db="EMBL/GenBank/DDBJ databases">
        <title>Human gut microbiome strain richness.</title>
        <authorList>
            <person name="Chen-Liaw A."/>
        </authorList>
    </citation>
    <scope>NUCLEOTIDE SEQUENCE</scope>
    <source>
        <strain evidence="4">1001713st1_F9_1001713B170221_170320</strain>
    </source>
</reference>
<gene>
    <name evidence="3" type="ORF">GAP47_12970</name>
    <name evidence="4" type="ORF">POZ10_23640</name>
</gene>
<dbReference type="InterPro" id="IPR024311">
    <property type="entry name" value="Lipocalin-like"/>
</dbReference>
<reference evidence="3 5" key="1">
    <citation type="journal article" date="2019" name="Nat. Med.">
        <title>A library of human gut bacterial isolates paired with longitudinal multiomics data enables mechanistic microbiome research.</title>
        <authorList>
            <person name="Poyet M."/>
            <person name="Groussin M."/>
            <person name="Gibbons S.M."/>
            <person name="Avila-Pacheco J."/>
            <person name="Jiang X."/>
            <person name="Kearney S.M."/>
            <person name="Perrotta A.R."/>
            <person name="Berdy B."/>
            <person name="Zhao S."/>
            <person name="Lieberman T.D."/>
            <person name="Swanson P.K."/>
            <person name="Smith M."/>
            <person name="Roesemann S."/>
            <person name="Alexander J.E."/>
            <person name="Rich S.A."/>
            <person name="Livny J."/>
            <person name="Vlamakis H."/>
            <person name="Clish C."/>
            <person name="Bullock K."/>
            <person name="Deik A."/>
            <person name="Scott J."/>
            <person name="Pierce K.A."/>
            <person name="Xavier R.J."/>
            <person name="Alm E.J."/>
        </authorList>
    </citation>
    <scope>NUCLEOTIDE SEQUENCE [LARGE SCALE GENOMIC DNA]</scope>
    <source>
        <strain evidence="3 5">BIOML-A5</strain>
    </source>
</reference>
<dbReference type="Pfam" id="PF13648">
    <property type="entry name" value="Lipocalin_4"/>
    <property type="match status" value="1"/>
</dbReference>
<name>A0A139KFT5_BACUN</name>
<accession>A0A139KFT5</accession>
<dbReference type="Proteomes" id="UP001222603">
    <property type="component" value="Unassembled WGS sequence"/>
</dbReference>
<evidence type="ECO:0000313" key="5">
    <source>
        <dbReference type="Proteomes" id="UP000462376"/>
    </source>
</evidence>
<proteinExistence type="predicted"/>
<dbReference type="AlphaFoldDB" id="A0A139KFT5"/>
<sequence length="138" mass="15962">MKAFRLIGIAIMAILISVNFASCSSDDDEEETNSEYKALLGSWQMSEQDGDILVTSSFIFNSNGTYSFTYAENGDSDEVYTGKFTYDANSHKITRYEGNSNIIYEEYFIAEVNSTTLRLQKWSWHENNRNIYWTYTKK</sequence>
<evidence type="ECO:0000313" key="3">
    <source>
        <dbReference type="EMBL" id="KAB4235156.1"/>
    </source>
</evidence>
<feature type="chain" id="PRO_5043134414" evidence="1">
    <location>
        <begin position="22"/>
        <end position="138"/>
    </location>
</feature>
<dbReference type="Gene3D" id="2.40.128.370">
    <property type="match status" value="1"/>
</dbReference>
<dbReference type="EMBL" id="JAQNSI010000655">
    <property type="protein sequence ID" value="MDC1903606.1"/>
    <property type="molecule type" value="Genomic_DNA"/>
</dbReference>